<dbReference type="InterPro" id="IPR018936">
    <property type="entry name" value="PI3/4_kinase_CS"/>
</dbReference>
<evidence type="ECO:0000256" key="12">
    <source>
        <dbReference type="ARBA" id="ARBA00023098"/>
    </source>
</evidence>
<evidence type="ECO:0000256" key="5">
    <source>
        <dbReference type="ARBA" id="ARBA00022475"/>
    </source>
</evidence>
<dbReference type="InterPro" id="IPR016024">
    <property type="entry name" value="ARM-type_fold"/>
</dbReference>
<dbReference type="FunFam" id="1.25.40.70:FF:000002">
    <property type="entry name" value="Phosphatidylinositol 4-kinase, catalytic, alpha"/>
    <property type="match status" value="1"/>
</dbReference>
<dbReference type="CDD" id="cd05167">
    <property type="entry name" value="PI4Kc_III_alpha"/>
    <property type="match status" value="1"/>
</dbReference>
<dbReference type="PROSITE" id="PS50290">
    <property type="entry name" value="PI3_4_KINASE_3"/>
    <property type="match status" value="1"/>
</dbReference>
<evidence type="ECO:0000256" key="1">
    <source>
        <dbReference type="ARBA" id="ARBA00004236"/>
    </source>
</evidence>
<dbReference type="GO" id="GO:0004430">
    <property type="term" value="F:1-phosphatidylinositol 4-kinase activity"/>
    <property type="evidence" value="ECO:0000318"/>
    <property type="project" value="GO_Central"/>
</dbReference>
<keyword evidence="7" id="KW-0597">Phosphoprotein</keyword>
<dbReference type="STRING" id="7719.ENSCINP00000004941"/>
<keyword evidence="13" id="KW-0472">Membrane</keyword>
<dbReference type="InParanoid" id="F6QH36"/>
<evidence type="ECO:0000256" key="4">
    <source>
        <dbReference type="ARBA" id="ARBA00012169"/>
    </source>
</evidence>
<proteinExistence type="inferred from homology"/>
<dbReference type="InterPro" id="IPR045495">
    <property type="entry name" value="PI4K_N"/>
</dbReference>
<evidence type="ECO:0000256" key="14">
    <source>
        <dbReference type="ARBA" id="ARBA00056014"/>
    </source>
</evidence>
<dbReference type="EMBL" id="EAAA01002532">
    <property type="status" value="NOT_ANNOTATED_CDS"/>
    <property type="molecule type" value="Genomic_DNA"/>
</dbReference>
<dbReference type="InterPro" id="IPR000403">
    <property type="entry name" value="PI3/4_kinase_cat_dom"/>
</dbReference>
<dbReference type="PROSITE" id="PS51545">
    <property type="entry name" value="PIK_HELICAL"/>
    <property type="match status" value="1"/>
</dbReference>
<reference evidence="19" key="4">
    <citation type="submission" date="2025-09" db="UniProtKB">
        <authorList>
            <consortium name="Ensembl"/>
        </authorList>
    </citation>
    <scope>IDENTIFICATION</scope>
</reference>
<evidence type="ECO:0000313" key="19">
    <source>
        <dbReference type="Ensembl" id="ENSCINP00000004941.3"/>
    </source>
</evidence>
<protein>
    <recommendedName>
        <fullName evidence="16">Phosphatidylinositol 4-kinase alpha</fullName>
        <ecNumber evidence="4">2.7.1.67</ecNumber>
    </recommendedName>
</protein>
<evidence type="ECO:0000256" key="6">
    <source>
        <dbReference type="ARBA" id="ARBA00022490"/>
    </source>
</evidence>
<dbReference type="FunFam" id="1.10.1070.11:FF:000005">
    <property type="entry name" value="Phosphatidylinositol 4-kinase, catalytic, alpha"/>
    <property type="match status" value="1"/>
</dbReference>
<dbReference type="GO" id="GO:0005886">
    <property type="term" value="C:plasma membrane"/>
    <property type="evidence" value="ECO:0000318"/>
    <property type="project" value="GO_Central"/>
</dbReference>
<evidence type="ECO:0000256" key="16">
    <source>
        <dbReference type="ARBA" id="ARBA00067500"/>
    </source>
</evidence>
<dbReference type="SUPFAM" id="SSF48371">
    <property type="entry name" value="ARM repeat"/>
    <property type="match status" value="3"/>
</dbReference>
<dbReference type="InterPro" id="IPR011009">
    <property type="entry name" value="Kinase-like_dom_sf"/>
</dbReference>
<dbReference type="HOGENOM" id="CLU_000893_2_0_1"/>
<dbReference type="GO" id="GO:0046854">
    <property type="term" value="P:phosphatidylinositol phosphate biosynthetic process"/>
    <property type="evidence" value="ECO:0000318"/>
    <property type="project" value="GO_Central"/>
</dbReference>
<evidence type="ECO:0000259" key="17">
    <source>
        <dbReference type="PROSITE" id="PS50290"/>
    </source>
</evidence>
<dbReference type="InterPro" id="IPR036940">
    <property type="entry name" value="PI3/4_kinase_cat_sf"/>
</dbReference>
<keyword evidence="10" id="KW-0418">Kinase</keyword>
<dbReference type="OMA" id="MSQRDEN"/>
<dbReference type="Gene3D" id="3.30.1010.10">
    <property type="entry name" value="Phosphatidylinositol 3-kinase Catalytic Subunit, Chain A, domain 4"/>
    <property type="match status" value="1"/>
</dbReference>
<dbReference type="InterPro" id="IPR001263">
    <property type="entry name" value="PI3K_accessory_dom"/>
</dbReference>
<dbReference type="SMART" id="SM00146">
    <property type="entry name" value="PI3Kc"/>
    <property type="match status" value="1"/>
</dbReference>
<dbReference type="Gene3D" id="1.10.1070.11">
    <property type="entry name" value="Phosphatidylinositol 3-/4-kinase, catalytic domain"/>
    <property type="match status" value="1"/>
</dbReference>
<dbReference type="InterPro" id="IPR042236">
    <property type="entry name" value="PI3K_accessory_sf"/>
</dbReference>
<evidence type="ECO:0000256" key="8">
    <source>
        <dbReference type="ARBA" id="ARBA00022679"/>
    </source>
</evidence>
<dbReference type="EC" id="2.7.1.67" evidence="4"/>
<evidence type="ECO:0000259" key="18">
    <source>
        <dbReference type="PROSITE" id="PS51545"/>
    </source>
</evidence>
<dbReference type="PANTHER" id="PTHR10048">
    <property type="entry name" value="PHOSPHATIDYLINOSITOL KINASE"/>
    <property type="match status" value="1"/>
</dbReference>
<dbReference type="Gene3D" id="1.25.40.70">
    <property type="entry name" value="Phosphatidylinositol 3-kinase, accessory domain (PIK)"/>
    <property type="match status" value="1"/>
</dbReference>
<evidence type="ECO:0000256" key="15">
    <source>
        <dbReference type="ARBA" id="ARBA00062776"/>
    </source>
</evidence>
<dbReference type="PROSITE" id="PS00915">
    <property type="entry name" value="PI3_4_KINASE_1"/>
    <property type="match status" value="1"/>
</dbReference>
<dbReference type="FunFam" id="3.30.1010.10:FF:000009">
    <property type="entry name" value="Phosphatidylinositol 4-kinase, catalytic, alpha"/>
    <property type="match status" value="1"/>
</dbReference>
<name>F6QH36_CIOIN</name>
<keyword evidence="12" id="KW-0443">Lipid metabolism</keyword>
<comment type="similarity">
    <text evidence="3">Belongs to the PI3/PI4-kinase family. Type III PI4K subfamily.</text>
</comment>
<dbReference type="PANTHER" id="PTHR10048:SF15">
    <property type="entry name" value="PHOSPHATIDYLINOSITOL 4-KINASE ALPHA"/>
    <property type="match status" value="1"/>
</dbReference>
<dbReference type="GeneTree" id="ENSGT00550000074798"/>
<dbReference type="Pfam" id="PF00613">
    <property type="entry name" value="PI3Ka"/>
    <property type="match status" value="1"/>
</dbReference>
<dbReference type="GO" id="GO:0005737">
    <property type="term" value="C:cytoplasm"/>
    <property type="evidence" value="ECO:0000318"/>
    <property type="project" value="GO_Central"/>
</dbReference>
<dbReference type="Pfam" id="PF19274">
    <property type="entry name" value="PI4K_N"/>
    <property type="match status" value="2"/>
</dbReference>
<keyword evidence="5" id="KW-1003">Cell membrane</keyword>
<evidence type="ECO:0000256" key="3">
    <source>
        <dbReference type="ARBA" id="ARBA00006209"/>
    </source>
</evidence>
<evidence type="ECO:0000256" key="7">
    <source>
        <dbReference type="ARBA" id="ARBA00022553"/>
    </source>
</evidence>
<dbReference type="PROSITE" id="PS00916">
    <property type="entry name" value="PI3_4_KINASE_2"/>
    <property type="match status" value="1"/>
</dbReference>
<reference evidence="19" key="2">
    <citation type="journal article" date="2008" name="Genome Biol.">
        <title>Improved genome assembly and evidence-based global gene model set for the chordate Ciona intestinalis: new insight into intron and operon populations.</title>
        <authorList>
            <person name="Satou Y."/>
            <person name="Mineta K."/>
            <person name="Ogasawara M."/>
            <person name="Sasakura Y."/>
            <person name="Shoguchi E."/>
            <person name="Ueno K."/>
            <person name="Yamada L."/>
            <person name="Matsumoto J."/>
            <person name="Wasserscheid J."/>
            <person name="Dewar K."/>
            <person name="Wiley G.B."/>
            <person name="Macmil S.L."/>
            <person name="Roe B.A."/>
            <person name="Zeller R.W."/>
            <person name="Hastings K.E."/>
            <person name="Lemaire P."/>
            <person name="Lindquist E."/>
            <person name="Endo T."/>
            <person name="Hotta K."/>
            <person name="Inaba K."/>
        </authorList>
    </citation>
    <scope>NUCLEOTIDE SEQUENCE [LARGE SCALE GENOMIC DNA]</scope>
    <source>
        <strain evidence="19">wild type</strain>
    </source>
</reference>
<keyword evidence="9" id="KW-0547">Nucleotide-binding</keyword>
<comment type="function">
    <text evidence="14">Acts on phosphatidylinositol (PtdIns) in the first committed step in the production of the second messenger inositol-1,4,5,-trisphosphate.</text>
</comment>
<keyword evidence="20" id="KW-1185">Reference proteome</keyword>
<dbReference type="FunCoup" id="F6QH36">
    <property type="interactions" value="653"/>
</dbReference>
<dbReference type="InterPro" id="IPR015433">
    <property type="entry name" value="PI3/4_kinase"/>
</dbReference>
<sequence>QCRSCAACLDAILVVHTEDNGGSQSLFEKMTSRLLSSESSHVILAHLPLLHACLKGLGVLARSSPSQVSQILSVLREFLLKPAPALVKLKKLEKSAPLGLNNTETCKLVGRKASHTSLMSSFEDQEKASYAYIKTVAIQSICRSLEVGCESDHDCVPAFLSSLSNDLFSPVKHESTKHLVKTHCIDLMSRIGVAHGLSNHLIIQQVVSTLQQRLNSPSSPLDNLIIDQLASIALLGPDKLYQEILNMLLQLCVKASSAKYGVKNDNDAASFRHCSLATINALAKIALNLDKSRLEALLMKLLELFVQLCLEGKRSVDRVGTTNGGQVSGILKASNSAGNLGVLIPIIAVLLRRLPPIYSPTPRLHKLFRDFWLYCVVFGFATEPDGYTQSFWPPEWHNAACEISVKSPLLIFPAGDPLRNGLRYNSALKNDTVTPGELNELRTLISNLLGNSAEISGLINSMDFALCTYLLSVYRLERLRVLHSVEYSPHVLFTYLEDQTIQKDKSQMWKCIKSVADCVFAVFLDIIASKVKTSSTETLLVEQAQFLLIKFNSAQNRIRQVADSYLSRLVDRFPHVLWNQRFLFTMLNLLHQLSSTLVPHRFSEIPPILINGTHHHLHLQDSRKMREKLVEDFTKHCRHILKEALKWAPATTASHLQNYLLQDETTTTHNKHVGVSVAAEALYSNKQTEKPNISVGHRRNKYLGENISSIGVFGNLRLIYMGKISGMIKLGKSSQLNLCDVIIKEYKSALKENNETEIMNSIYRATALLVANKEESKREILHLIAWCCVDRLTVPIIECAIECWQWLLSSRPNLNVSCMSEITSAWQATIDHRMGVFAPDKDEGDPLAVSEDHIPHPAPPCCKPHSLWIKFLQHRLDVVKYSSVEETMIIVGLVHRTLPILQPGCGNYLSRHISSVGARCDLLSLSFTMLHSVDVNASKLQKNFLRERIYLSMFDYFCSPRKFPAQKSDELRNDINSCLRLWHFVHTDRKHLVPDRGSPGITLDTLSPDLASLSSATMATGGSGWMNTVPMATSRRSTYAPSKRSSKKGKGETIAAREMMKKRTLLMYLVTAELDHLITWYNPTSGSERVVEAEATVAAWRSQEITDRQMKEMVRLSWEVSPMLCVFLTDRLRNSESLVREVSRLVRSNPQAAQHCPEAIKYLVTSQTVDSDSPELHHVVTWALGSPSTALSYFSRLFSPHPLTAQYSVKVMRKFPPEAILFYIPQLVQSIRYDTMGYVQDYLIWASGKSQLLAHQIIWNMKTNIYVDEDAHQKDPEIGSTLEQIIETIISKLSGPSQDFYRREFKFFSDVTAVSGTIKPFPKGPERTAACLEALAGIEVLEGCYLPSSPESLVLDIDRKSGTPLQSGAKAPYLAKFRVVECGISEVERLGSMIQTTPYELPSAENLSWQAVIFKVGDDCRQDMLALQVIQLFQNIFKQVGLDLYLFPYRVVATAPGCGVIECIPDSKSRDQLGRQTAIGMYEYFRNKYGDENSPKFQTARRNFVKSMAAYSLVLFILQIKDRHNGNIMLDQEGHLLHIDFGFMFESSPGGNLGWEPDIKLTEEMVMIMGGNMDAPSFQWFMELCVQAYLAVRPYREDIVSLVSLMLDTGLPCFRGNTIKLLRTRFQPSASPKEAAQFMVKVIRDCFLSKWSRTYDMIQYYQNQIPY</sequence>
<reference evidence="19" key="3">
    <citation type="submission" date="2025-08" db="UniProtKB">
        <authorList>
            <consortium name="Ensembl"/>
        </authorList>
    </citation>
    <scope>IDENTIFICATION</scope>
</reference>
<feature type="domain" description="PI3K/PI4K catalytic" evidence="17">
    <location>
        <begin position="1384"/>
        <end position="1651"/>
    </location>
</feature>
<keyword evidence="6" id="KW-0963">Cytoplasm</keyword>
<evidence type="ECO:0000256" key="9">
    <source>
        <dbReference type="ARBA" id="ARBA00022741"/>
    </source>
</evidence>
<keyword evidence="11" id="KW-0067">ATP-binding</keyword>
<evidence type="ECO:0000256" key="10">
    <source>
        <dbReference type="ARBA" id="ARBA00022777"/>
    </source>
</evidence>
<reference evidence="20" key="1">
    <citation type="journal article" date="2002" name="Science">
        <title>The draft genome of Ciona intestinalis: insights into chordate and vertebrate origins.</title>
        <authorList>
            <person name="Dehal P."/>
            <person name="Satou Y."/>
            <person name="Campbell R.K."/>
            <person name="Chapman J."/>
            <person name="Degnan B."/>
            <person name="De Tomaso A."/>
            <person name="Davidson B."/>
            <person name="Di Gregorio A."/>
            <person name="Gelpke M."/>
            <person name="Goodstein D.M."/>
            <person name="Harafuji N."/>
            <person name="Hastings K.E."/>
            <person name="Ho I."/>
            <person name="Hotta K."/>
            <person name="Huang W."/>
            <person name="Kawashima T."/>
            <person name="Lemaire P."/>
            <person name="Martinez D."/>
            <person name="Meinertzhagen I.A."/>
            <person name="Necula S."/>
            <person name="Nonaka M."/>
            <person name="Putnam N."/>
            <person name="Rash S."/>
            <person name="Saiga H."/>
            <person name="Satake M."/>
            <person name="Terry A."/>
            <person name="Yamada L."/>
            <person name="Wang H.G."/>
            <person name="Awazu S."/>
            <person name="Azumi K."/>
            <person name="Boore J."/>
            <person name="Branno M."/>
            <person name="Chin-Bow S."/>
            <person name="DeSantis R."/>
            <person name="Doyle S."/>
            <person name="Francino P."/>
            <person name="Keys D.N."/>
            <person name="Haga S."/>
            <person name="Hayashi H."/>
            <person name="Hino K."/>
            <person name="Imai K.S."/>
            <person name="Inaba K."/>
            <person name="Kano S."/>
            <person name="Kobayashi K."/>
            <person name="Kobayashi M."/>
            <person name="Lee B.I."/>
            <person name="Makabe K.W."/>
            <person name="Manohar C."/>
            <person name="Matassi G."/>
            <person name="Medina M."/>
            <person name="Mochizuki Y."/>
            <person name="Mount S."/>
            <person name="Morishita T."/>
            <person name="Miura S."/>
            <person name="Nakayama A."/>
            <person name="Nishizaka S."/>
            <person name="Nomoto H."/>
            <person name="Ohta F."/>
            <person name="Oishi K."/>
            <person name="Rigoutsos I."/>
            <person name="Sano M."/>
            <person name="Sasaki A."/>
            <person name="Sasakura Y."/>
            <person name="Shoguchi E."/>
            <person name="Shin-i T."/>
            <person name="Spagnuolo A."/>
            <person name="Stainier D."/>
            <person name="Suzuki M.M."/>
            <person name="Tassy O."/>
            <person name="Takatori N."/>
            <person name="Tokuoka M."/>
            <person name="Yagi K."/>
            <person name="Yoshizaki F."/>
            <person name="Wada S."/>
            <person name="Zhang C."/>
            <person name="Hyatt P.D."/>
            <person name="Larimer F."/>
            <person name="Detter C."/>
            <person name="Doggett N."/>
            <person name="Glavina T."/>
            <person name="Hawkins T."/>
            <person name="Richardson P."/>
            <person name="Lucas S."/>
            <person name="Kohara Y."/>
            <person name="Levine M."/>
            <person name="Satoh N."/>
            <person name="Rokhsar D.S."/>
        </authorList>
    </citation>
    <scope>NUCLEOTIDE SEQUENCE [LARGE SCALE GENOMIC DNA]</scope>
</reference>
<dbReference type="SMART" id="SM00145">
    <property type="entry name" value="PI3Ka"/>
    <property type="match status" value="1"/>
</dbReference>
<accession>F6QH36</accession>
<dbReference type="SUPFAM" id="SSF56112">
    <property type="entry name" value="Protein kinase-like (PK-like)"/>
    <property type="match status" value="1"/>
</dbReference>
<dbReference type="Ensembl" id="ENSCINT00000004941.3">
    <property type="protein sequence ID" value="ENSCINP00000004941.3"/>
    <property type="gene ID" value="ENSCING00000002430.3"/>
</dbReference>
<evidence type="ECO:0000256" key="2">
    <source>
        <dbReference type="ARBA" id="ARBA00004496"/>
    </source>
</evidence>
<feature type="domain" description="PIK helical" evidence="18">
    <location>
        <begin position="1110"/>
        <end position="1288"/>
    </location>
</feature>
<dbReference type="Proteomes" id="UP000008144">
    <property type="component" value="Chromosome 7"/>
</dbReference>
<dbReference type="Pfam" id="PF00454">
    <property type="entry name" value="PI3_PI4_kinase"/>
    <property type="match status" value="1"/>
</dbReference>
<comment type="subcellular location">
    <subcellularLocation>
        <location evidence="1">Cell membrane</location>
    </subcellularLocation>
    <subcellularLocation>
        <location evidence="2">Cytoplasm</location>
    </subcellularLocation>
</comment>
<evidence type="ECO:0000313" key="20">
    <source>
        <dbReference type="Proteomes" id="UP000008144"/>
    </source>
</evidence>
<comment type="subunit">
    <text evidence="15">Component of a phosphatidylinositol 4-kinase (PI4K) complex, composed of PI4KA, EFR3 (EFR3A or EFR3B), TTC7 (TTC7A or TTC7B) and HYCC (HYCC1 or HYCC2). Interacts with TMEM150A; regulating recruitment to the plasma membrane. Interacts with TTC7A.</text>
</comment>
<dbReference type="EMBL" id="EAAA01002531">
    <property type="status" value="NOT_ANNOTATED_CDS"/>
    <property type="molecule type" value="Genomic_DNA"/>
</dbReference>
<keyword evidence="8" id="KW-0808">Transferase</keyword>
<dbReference type="GO" id="GO:0005524">
    <property type="term" value="F:ATP binding"/>
    <property type="evidence" value="ECO:0007669"/>
    <property type="project" value="UniProtKB-KW"/>
</dbReference>
<evidence type="ECO:0000256" key="11">
    <source>
        <dbReference type="ARBA" id="ARBA00022840"/>
    </source>
</evidence>
<organism evidence="19 20">
    <name type="scientific">Ciona intestinalis</name>
    <name type="common">Transparent sea squirt</name>
    <name type="synonym">Ascidia intestinalis</name>
    <dbReference type="NCBI Taxonomy" id="7719"/>
    <lineage>
        <taxon>Eukaryota</taxon>
        <taxon>Metazoa</taxon>
        <taxon>Chordata</taxon>
        <taxon>Tunicata</taxon>
        <taxon>Ascidiacea</taxon>
        <taxon>Phlebobranchia</taxon>
        <taxon>Cionidae</taxon>
        <taxon>Ciona</taxon>
    </lineage>
</organism>
<dbReference type="GO" id="GO:0048015">
    <property type="term" value="P:phosphatidylinositol-mediated signaling"/>
    <property type="evidence" value="ECO:0000318"/>
    <property type="project" value="GO_Central"/>
</dbReference>
<evidence type="ECO:0000256" key="13">
    <source>
        <dbReference type="ARBA" id="ARBA00023136"/>
    </source>
</evidence>